<dbReference type="Gene3D" id="1.20.5.3310">
    <property type="match status" value="1"/>
</dbReference>
<dbReference type="GO" id="GO:0016020">
    <property type="term" value="C:membrane"/>
    <property type="evidence" value="ECO:0007669"/>
    <property type="project" value="UniProtKB-ARBA"/>
</dbReference>
<evidence type="ECO:0000256" key="8">
    <source>
        <dbReference type="SAM" id="Coils"/>
    </source>
</evidence>
<feature type="coiled-coil region" evidence="8">
    <location>
        <begin position="49"/>
        <end position="76"/>
    </location>
</feature>
<evidence type="ECO:0000256" key="6">
    <source>
        <dbReference type="ARBA" id="ARBA00023010"/>
    </source>
</evidence>
<gene>
    <name evidence="10" type="ORF">ENO04_05920</name>
</gene>
<keyword evidence="4" id="KW-0653">Protein transport</keyword>
<accession>A0A7C1I6A1</accession>
<dbReference type="AlphaFoldDB" id="A0A7C1I6A1"/>
<reference evidence="10" key="1">
    <citation type="journal article" date="2020" name="mSystems">
        <title>Genome- and Community-Level Interaction Insights into Carbon Utilization and Element Cycling Functions of Hydrothermarchaeota in Hydrothermal Sediment.</title>
        <authorList>
            <person name="Zhou Z."/>
            <person name="Liu Y."/>
            <person name="Xu W."/>
            <person name="Pan J."/>
            <person name="Luo Z.H."/>
            <person name="Li M."/>
        </authorList>
    </citation>
    <scope>NUCLEOTIDE SEQUENCE [LARGE SCALE GENOMIC DNA]</scope>
    <source>
        <strain evidence="10">SpSt-123</strain>
    </source>
</reference>
<feature type="transmembrane region" description="Helical" evidence="9">
    <location>
        <begin position="6"/>
        <end position="23"/>
    </location>
</feature>
<evidence type="ECO:0000256" key="1">
    <source>
        <dbReference type="ARBA" id="ARBA00004167"/>
    </source>
</evidence>
<keyword evidence="8" id="KW-0175">Coiled coil</keyword>
<evidence type="ECO:0000256" key="9">
    <source>
        <dbReference type="SAM" id="Phobius"/>
    </source>
</evidence>
<sequence>MPLGLGTTEMILILILIIILIVMPTKLPQFARSIGESIREFRRASKEVSSEEVEALKKAEKEVASKEKEGKIDEETLRKLAEKLGVSAEGKSKDELVEEVVKKAKEKGLI</sequence>
<evidence type="ECO:0000256" key="3">
    <source>
        <dbReference type="ARBA" id="ARBA00022692"/>
    </source>
</evidence>
<dbReference type="Pfam" id="PF02416">
    <property type="entry name" value="TatA_B_E"/>
    <property type="match status" value="1"/>
</dbReference>
<evidence type="ECO:0000313" key="10">
    <source>
        <dbReference type="EMBL" id="HDS11128.1"/>
    </source>
</evidence>
<dbReference type="EMBL" id="DSDY01000176">
    <property type="protein sequence ID" value="HDS11128.1"/>
    <property type="molecule type" value="Genomic_DNA"/>
</dbReference>
<evidence type="ECO:0000256" key="5">
    <source>
        <dbReference type="ARBA" id="ARBA00022989"/>
    </source>
</evidence>
<evidence type="ECO:0000256" key="4">
    <source>
        <dbReference type="ARBA" id="ARBA00022927"/>
    </source>
</evidence>
<keyword evidence="7 9" id="KW-0472">Membrane</keyword>
<keyword evidence="6" id="KW-0811">Translocation</keyword>
<comment type="caution">
    <text evidence="10">The sequence shown here is derived from an EMBL/GenBank/DDBJ whole genome shotgun (WGS) entry which is preliminary data.</text>
</comment>
<dbReference type="GO" id="GO:0015031">
    <property type="term" value="P:protein transport"/>
    <property type="evidence" value="ECO:0007669"/>
    <property type="project" value="UniProtKB-KW"/>
</dbReference>
<protein>
    <submittedName>
        <fullName evidence="10">Twin-arginine translocase TatA/TatE family subunit</fullName>
    </submittedName>
</protein>
<dbReference type="PANTHER" id="PTHR42982">
    <property type="entry name" value="SEC-INDEPENDENT PROTEIN TRANSLOCASE PROTEIN TATA"/>
    <property type="match status" value="1"/>
</dbReference>
<dbReference type="PANTHER" id="PTHR42982:SF1">
    <property type="entry name" value="SEC-INDEPENDENT PROTEIN TRANSLOCASE PROTEIN TATA"/>
    <property type="match status" value="1"/>
</dbReference>
<keyword evidence="2" id="KW-0813">Transport</keyword>
<dbReference type="InterPro" id="IPR003369">
    <property type="entry name" value="TatA/B/E"/>
</dbReference>
<evidence type="ECO:0000256" key="7">
    <source>
        <dbReference type="ARBA" id="ARBA00023136"/>
    </source>
</evidence>
<keyword evidence="5 9" id="KW-1133">Transmembrane helix</keyword>
<evidence type="ECO:0000256" key="2">
    <source>
        <dbReference type="ARBA" id="ARBA00022448"/>
    </source>
</evidence>
<proteinExistence type="predicted"/>
<comment type="subcellular location">
    <subcellularLocation>
        <location evidence="1">Membrane</location>
        <topology evidence="1">Single-pass membrane protein</topology>
    </subcellularLocation>
</comment>
<name>A0A7C1I6A1_9CREN</name>
<keyword evidence="3 9" id="KW-0812">Transmembrane</keyword>
<organism evidence="10">
    <name type="scientific">Fervidicoccus fontis</name>
    <dbReference type="NCBI Taxonomy" id="683846"/>
    <lineage>
        <taxon>Archaea</taxon>
        <taxon>Thermoproteota</taxon>
        <taxon>Thermoprotei</taxon>
        <taxon>Fervidicoccales</taxon>
        <taxon>Fervidicoccaceae</taxon>
        <taxon>Fervidicoccus</taxon>
    </lineage>
</organism>